<keyword evidence="2" id="KW-1185">Reference proteome</keyword>
<protein>
    <submittedName>
        <fullName evidence="1">Uncharacterized protein</fullName>
    </submittedName>
</protein>
<dbReference type="EMBL" id="AORV01000022">
    <property type="protein sequence ID" value="EMS73030.1"/>
    <property type="molecule type" value="Genomic_DNA"/>
</dbReference>
<dbReference type="eggNOG" id="COG0840">
    <property type="taxonomic scope" value="Bacteria"/>
</dbReference>
<comment type="caution">
    <text evidence="1">The sequence shown here is derived from an EMBL/GenBank/DDBJ whole genome shotgun (WGS) entry which is preliminary data.</text>
</comment>
<dbReference type="PATRIC" id="fig|1195236.3.peg.1279"/>
<accession>S0FLD5</accession>
<name>S0FLD5_RUMCE</name>
<gene>
    <name evidence="1" type="ORF">CTER_0985</name>
</gene>
<dbReference type="AlphaFoldDB" id="S0FLD5"/>
<evidence type="ECO:0000313" key="1">
    <source>
        <dbReference type="EMBL" id="EMS73030.1"/>
    </source>
</evidence>
<sequence>MISLSAIESCKILADVLSLMIPGGVAFCIIEEDTITWSLKPDTFKLNVFKVGQKVTVSRSTLHTPNIPAGIYGKRLSIVSVPIINDTDNSNSSFSIAFPGRHPIAAAFGDFAPILTEMFPEGSFIYMSELERIAHRRPSSRFDMPGLTVGHIWDETDVTYKVVKLKQPILAELDSSKYGIPVFAAAYPLNDEEEDGDEVAATLGIIAPKKTSCTLRDMSGNTESGLYGISAAAIQELAASASEIQSNERDPNANIKKVRGMVAMAEELNKISKIV</sequence>
<dbReference type="Proteomes" id="UP000014155">
    <property type="component" value="Unassembled WGS sequence"/>
</dbReference>
<organism evidence="1 2">
    <name type="scientific">Ruminiclostridium cellobioparum subsp. termitidis CT1112</name>
    <dbReference type="NCBI Taxonomy" id="1195236"/>
    <lineage>
        <taxon>Bacteria</taxon>
        <taxon>Bacillati</taxon>
        <taxon>Bacillota</taxon>
        <taxon>Clostridia</taxon>
        <taxon>Eubacteriales</taxon>
        <taxon>Oscillospiraceae</taxon>
        <taxon>Ruminiclostridium</taxon>
    </lineage>
</organism>
<dbReference type="STRING" id="1195236.CTER_0985"/>
<evidence type="ECO:0000313" key="2">
    <source>
        <dbReference type="Proteomes" id="UP000014155"/>
    </source>
</evidence>
<proteinExistence type="predicted"/>
<reference evidence="1 2" key="1">
    <citation type="journal article" date="2013" name="Genome Announc.">
        <title>Draft Genome Sequence of the Cellulolytic, Mesophilic, Anaerobic Bacterium Clostridium termitidis Strain CT1112 (DSM 5398).</title>
        <authorList>
            <person name="Lal S."/>
            <person name="Ramachandran U."/>
            <person name="Zhang X."/>
            <person name="Munir R."/>
            <person name="Sparling R."/>
            <person name="Levin D.B."/>
        </authorList>
    </citation>
    <scope>NUCLEOTIDE SEQUENCE [LARGE SCALE GENOMIC DNA]</scope>
    <source>
        <strain evidence="1 2">CT1112</strain>
    </source>
</reference>
<dbReference type="RefSeq" id="WP_004624355.1">
    <property type="nucleotide sequence ID" value="NZ_AORV01000022.1"/>
</dbReference>